<organism evidence="2 3">
    <name type="scientific">Grylomicrobium aquisgranensis</name>
    <dbReference type="NCBI Taxonomy" id="2926318"/>
    <lineage>
        <taxon>Bacteria</taxon>
        <taxon>Bacillati</taxon>
        <taxon>Bacillota</taxon>
        <taxon>Erysipelotrichia</taxon>
        <taxon>Erysipelotrichales</taxon>
        <taxon>Erysipelotrichaceae</taxon>
        <taxon>Grylomicrobium</taxon>
    </lineage>
</organism>
<dbReference type="Proteomes" id="UP001286174">
    <property type="component" value="Unassembled WGS sequence"/>
</dbReference>
<evidence type="ECO:0000256" key="1">
    <source>
        <dbReference type="SAM" id="Phobius"/>
    </source>
</evidence>
<accession>A0AB35U3D2</accession>
<name>A0AB35U3D2_9FIRM</name>
<dbReference type="InterPro" id="IPR005651">
    <property type="entry name" value="Trm112-like"/>
</dbReference>
<dbReference type="PANTHER" id="PTHR37826">
    <property type="entry name" value="FLOTILLIN BAND_7_5 DOMAIN PROTEIN"/>
    <property type="match status" value="1"/>
</dbReference>
<proteinExistence type="predicted"/>
<dbReference type="Gene3D" id="2.20.28.30">
    <property type="entry name" value="RNA polymerase ii, chain L"/>
    <property type="match status" value="2"/>
</dbReference>
<keyword evidence="1" id="KW-1133">Transmembrane helix</keyword>
<reference evidence="2 3" key="1">
    <citation type="submission" date="2022-03" db="EMBL/GenBank/DDBJ databases">
        <title>Novel taxa within the pig intestine.</title>
        <authorList>
            <person name="Wylensek D."/>
            <person name="Bishof K."/>
            <person name="Afrizal A."/>
            <person name="Clavel T."/>
        </authorList>
    </citation>
    <scope>NUCLEOTIDE SEQUENCE [LARGE SCALE GENOMIC DNA]</scope>
    <source>
        <strain evidence="2 3">CLA-KB-P133</strain>
    </source>
</reference>
<dbReference type="EMBL" id="JALBUR010000011">
    <property type="protein sequence ID" value="MDX8419646.1"/>
    <property type="molecule type" value="Genomic_DNA"/>
</dbReference>
<keyword evidence="1" id="KW-0472">Membrane</keyword>
<keyword evidence="1" id="KW-0812">Transmembrane</keyword>
<evidence type="ECO:0008006" key="4">
    <source>
        <dbReference type="Google" id="ProtNLM"/>
    </source>
</evidence>
<sequence length="360" mass="40429">MSESVVNYKCPNCGGPLHFDSKSQKLVCDHCGSSFSPDTFKEKESPTQTDTEIHATSPDTFSKDEIQHLKAYTCPSCGAQIMCDENTAATSCPYCDNPTLIPSQFAGSLRPSSVLPFQLNKKDAEDKLASFYKGKPFLPKAFRNDNHIEDIKGVYVPFWLYNGTVAIQAAYEATRTRVFVQGDDQITETSHFHLDREGTMQFSRVPADASSKMPDEFMDALEPYDFQQLRPFEMSYMAGYLADRYDVDENKDFPRAKTRMEHSTCRACQESCIGYETCIPIHENTQAARTGTDYVFLPVWLLATRYHGRPYLFAMNGQNGRMVSDDLPLDWTKVILTFVIITAALMVVMFLLISAIGGAA</sequence>
<keyword evidence="3" id="KW-1185">Reference proteome</keyword>
<dbReference type="Pfam" id="PF03966">
    <property type="entry name" value="Trm112p"/>
    <property type="match status" value="1"/>
</dbReference>
<dbReference type="AlphaFoldDB" id="A0AB35U3D2"/>
<evidence type="ECO:0000313" key="2">
    <source>
        <dbReference type="EMBL" id="MDX8419646.1"/>
    </source>
</evidence>
<protein>
    <recommendedName>
        <fullName evidence="4">DNA-directed RNA polymerase subunit P</fullName>
    </recommendedName>
</protein>
<evidence type="ECO:0000313" key="3">
    <source>
        <dbReference type="Proteomes" id="UP001286174"/>
    </source>
</evidence>
<dbReference type="RefSeq" id="WP_370595986.1">
    <property type="nucleotide sequence ID" value="NZ_JALBUR010000011.1"/>
</dbReference>
<gene>
    <name evidence="2" type="ORF">MOZ60_06020</name>
</gene>
<feature type="transmembrane region" description="Helical" evidence="1">
    <location>
        <begin position="334"/>
        <end position="356"/>
    </location>
</feature>
<comment type="caution">
    <text evidence="2">The sequence shown here is derived from an EMBL/GenBank/DDBJ whole genome shotgun (WGS) entry which is preliminary data.</text>
</comment>
<dbReference type="PANTHER" id="PTHR37826:SF3">
    <property type="entry name" value="J DOMAIN-CONTAINING PROTEIN"/>
    <property type="match status" value="1"/>
</dbReference>